<accession>A0ABR8TZ93</accession>
<dbReference type="InterPro" id="IPR024997">
    <property type="entry name" value="DUF3892"/>
</dbReference>
<comment type="caution">
    <text evidence="1">The sequence shown here is derived from an EMBL/GenBank/DDBJ whole genome shotgun (WGS) entry which is preliminary data.</text>
</comment>
<keyword evidence="2" id="KW-1185">Reference proteome</keyword>
<dbReference type="Pfam" id="PF13031">
    <property type="entry name" value="DUF3892"/>
    <property type="match status" value="1"/>
</dbReference>
<gene>
    <name evidence="1" type="ORF">H9641_10375</name>
</gene>
<proteinExistence type="predicted"/>
<name>A0ABR8TZ93_9CELL</name>
<organism evidence="1 2">
    <name type="scientific">Oerskovia merdavium</name>
    <dbReference type="NCBI Taxonomy" id="2762227"/>
    <lineage>
        <taxon>Bacteria</taxon>
        <taxon>Bacillati</taxon>
        <taxon>Actinomycetota</taxon>
        <taxon>Actinomycetes</taxon>
        <taxon>Micrococcales</taxon>
        <taxon>Cellulomonadaceae</taxon>
        <taxon>Oerskovia</taxon>
    </lineage>
</organism>
<reference evidence="1 2" key="1">
    <citation type="submission" date="2020-08" db="EMBL/GenBank/DDBJ databases">
        <title>A Genomic Blueprint of the Chicken Gut Microbiome.</title>
        <authorList>
            <person name="Gilroy R."/>
            <person name="Ravi A."/>
            <person name="Getino M."/>
            <person name="Pursley I."/>
            <person name="Horton D.L."/>
            <person name="Alikhan N.-F."/>
            <person name="Baker D."/>
            <person name="Gharbi K."/>
            <person name="Hall N."/>
            <person name="Watson M."/>
            <person name="Adriaenssens E.M."/>
            <person name="Foster-Nyarko E."/>
            <person name="Jarju S."/>
            <person name="Secka A."/>
            <person name="Antonio M."/>
            <person name="Oren A."/>
            <person name="Chaudhuri R."/>
            <person name="La Ragione R.M."/>
            <person name="Hildebrand F."/>
            <person name="Pallen M.J."/>
        </authorList>
    </citation>
    <scope>NUCLEOTIDE SEQUENCE [LARGE SCALE GENOMIC DNA]</scope>
    <source>
        <strain evidence="1 2">Sa2CUA9</strain>
    </source>
</reference>
<dbReference type="Proteomes" id="UP000655570">
    <property type="component" value="Unassembled WGS sequence"/>
</dbReference>
<dbReference type="EMBL" id="JACSQF010000009">
    <property type="protein sequence ID" value="MBD7981113.1"/>
    <property type="molecule type" value="Genomic_DNA"/>
</dbReference>
<dbReference type="RefSeq" id="WP_191803440.1">
    <property type="nucleotide sequence ID" value="NZ_JACSQF010000009.1"/>
</dbReference>
<evidence type="ECO:0000313" key="1">
    <source>
        <dbReference type="EMBL" id="MBD7981113.1"/>
    </source>
</evidence>
<evidence type="ECO:0000313" key="2">
    <source>
        <dbReference type="Proteomes" id="UP000655570"/>
    </source>
</evidence>
<protein>
    <submittedName>
        <fullName evidence="1">DUF3892 domain-containing protein</fullName>
    </submittedName>
</protein>
<sequence length="92" mass="10108">MNYLRSVRVAHLGTSSQHITELGWSSTTTGQLSRATRDQVHAWIVTGHTFRSLSPQGNQADVVARTSPSGTRYVATVADGRETNNLLNLPRF</sequence>